<comment type="similarity">
    <text evidence="1 4">Belongs to the pseudouridine synthase TruD family.</text>
</comment>
<dbReference type="InterPro" id="IPR020103">
    <property type="entry name" value="PsdUridine_synth_cat_dom_sf"/>
</dbReference>
<evidence type="ECO:0000256" key="4">
    <source>
        <dbReference type="HAMAP-Rule" id="MF_01082"/>
    </source>
</evidence>
<evidence type="ECO:0000256" key="2">
    <source>
        <dbReference type="ARBA" id="ARBA00022694"/>
    </source>
</evidence>
<evidence type="ECO:0000256" key="1">
    <source>
        <dbReference type="ARBA" id="ARBA00007953"/>
    </source>
</evidence>
<evidence type="ECO:0000313" key="7">
    <source>
        <dbReference type="Proteomes" id="UP001597264"/>
    </source>
</evidence>
<dbReference type="PANTHER" id="PTHR47811:SF1">
    <property type="entry name" value="TRNA PSEUDOURIDINE SYNTHASE D"/>
    <property type="match status" value="1"/>
</dbReference>
<dbReference type="InterPro" id="IPR043165">
    <property type="entry name" value="TruD_insert_sf"/>
</dbReference>
<keyword evidence="2 4" id="KW-0819">tRNA processing</keyword>
<dbReference type="InterPro" id="IPR011760">
    <property type="entry name" value="PsdUridine_synth_TruD_insert"/>
</dbReference>
<gene>
    <name evidence="4 6" type="primary">truD</name>
    <name evidence="6" type="ORF">ACFQ2X_16525</name>
</gene>
<dbReference type="PROSITE" id="PS50984">
    <property type="entry name" value="TRUD"/>
    <property type="match status" value="1"/>
</dbReference>
<accession>A0ABW3UBB3</accession>
<dbReference type="PROSITE" id="PS01268">
    <property type="entry name" value="UPF0024"/>
    <property type="match status" value="1"/>
</dbReference>
<dbReference type="EC" id="5.4.99.27" evidence="4"/>
<dbReference type="RefSeq" id="WP_230434871.1">
    <property type="nucleotide sequence ID" value="NZ_CP087715.1"/>
</dbReference>
<dbReference type="InterPro" id="IPR050170">
    <property type="entry name" value="TruD_pseudoU_synthase"/>
</dbReference>
<comment type="function">
    <text evidence="4">Responsible for synthesis of pseudouridine from uracil-13 in transfer RNAs.</text>
</comment>
<proteinExistence type="inferred from homology"/>
<sequence length="339" mass="37901">MTDKDNTSKDNAGWNLNWPRAYGGPAIRADFRTEPEDFIVEELAAPQEGEGEHVYLQIRKRGANTGWVAQQLAELAGVRNQDVGFFGLKDRHAVTTQWFSVWLAQKPEPDWTAVNNDETTVVQHYRGARKLRRGEHSGNRFRIRLRNIQGDRDAADQILARMSAGVPNYFGEQRFGRDGGNLDLAAGIVAAEHAGERRRLPRKQKTFAMSAARSWLFNQVLSARVSTGNWQEVLPGEPEAFPSGPLWGRGRNAASDEQLTLENDAMSLWAGWQDWLEHCGLSQERRPLVLAPAAFQYVWQDEGQAPDLWLDFALPPGAFATAVLGELAELVNQSIGTIK</sequence>
<dbReference type="SUPFAM" id="SSF55120">
    <property type="entry name" value="Pseudouridine synthase"/>
    <property type="match status" value="1"/>
</dbReference>
<protein>
    <recommendedName>
        <fullName evidence="4">tRNA pseudouridine synthase D</fullName>
        <ecNumber evidence="4">5.4.99.27</ecNumber>
    </recommendedName>
    <alternativeName>
        <fullName evidence="4">tRNA pseudouridine(13) synthase</fullName>
    </alternativeName>
    <alternativeName>
        <fullName evidence="4">tRNA pseudouridylate synthase D</fullName>
    </alternativeName>
    <alternativeName>
        <fullName evidence="4">tRNA-uridine isomerase D</fullName>
    </alternativeName>
</protein>
<dbReference type="EMBL" id="JBHTLR010000029">
    <property type="protein sequence ID" value="MFD1218208.1"/>
    <property type="molecule type" value="Genomic_DNA"/>
</dbReference>
<dbReference type="PANTHER" id="PTHR47811">
    <property type="entry name" value="TRNA PSEUDOURIDINE SYNTHASE D"/>
    <property type="match status" value="1"/>
</dbReference>
<keyword evidence="7" id="KW-1185">Reference proteome</keyword>
<name>A0ABW3UBB3_9GAMM</name>
<comment type="catalytic activity">
    <reaction evidence="4">
        <text>uridine(13) in tRNA = pseudouridine(13) in tRNA</text>
        <dbReference type="Rhea" id="RHEA:42540"/>
        <dbReference type="Rhea" id="RHEA-COMP:10105"/>
        <dbReference type="Rhea" id="RHEA-COMP:10106"/>
        <dbReference type="ChEBI" id="CHEBI:65314"/>
        <dbReference type="ChEBI" id="CHEBI:65315"/>
        <dbReference type="EC" id="5.4.99.27"/>
    </reaction>
</comment>
<dbReference type="InterPro" id="IPR020119">
    <property type="entry name" value="PsdUridine_synth_TruD_CS"/>
</dbReference>
<keyword evidence="3 4" id="KW-0413">Isomerase</keyword>
<dbReference type="InterPro" id="IPR042214">
    <property type="entry name" value="TruD_catalytic"/>
</dbReference>
<evidence type="ECO:0000259" key="5">
    <source>
        <dbReference type="PROSITE" id="PS50984"/>
    </source>
</evidence>
<organism evidence="6 7">
    <name type="scientific">Microbulbifer celer</name>
    <dbReference type="NCBI Taxonomy" id="435905"/>
    <lineage>
        <taxon>Bacteria</taxon>
        <taxon>Pseudomonadati</taxon>
        <taxon>Pseudomonadota</taxon>
        <taxon>Gammaproteobacteria</taxon>
        <taxon>Cellvibrionales</taxon>
        <taxon>Microbulbiferaceae</taxon>
        <taxon>Microbulbifer</taxon>
    </lineage>
</organism>
<dbReference type="GO" id="GO:0160150">
    <property type="term" value="F:tRNA pseudouridine(13) synthase activity"/>
    <property type="evidence" value="ECO:0007669"/>
    <property type="project" value="UniProtKB-EC"/>
</dbReference>
<feature type="active site" description="Nucleophile" evidence="4">
    <location>
        <position position="90"/>
    </location>
</feature>
<dbReference type="Gene3D" id="3.30.2340.10">
    <property type="entry name" value="TruD, insertion domain"/>
    <property type="match status" value="2"/>
</dbReference>
<dbReference type="InterPro" id="IPR001656">
    <property type="entry name" value="PsdUridine_synth_TruD"/>
</dbReference>
<evidence type="ECO:0000313" key="6">
    <source>
        <dbReference type="EMBL" id="MFD1218208.1"/>
    </source>
</evidence>
<comment type="caution">
    <text evidence="6">The sequence shown here is derived from an EMBL/GenBank/DDBJ whole genome shotgun (WGS) entry which is preliminary data.</text>
</comment>
<feature type="domain" description="TRUD" evidence="5">
    <location>
        <begin position="165"/>
        <end position="339"/>
    </location>
</feature>
<dbReference type="Proteomes" id="UP001597264">
    <property type="component" value="Unassembled WGS sequence"/>
</dbReference>
<dbReference type="Pfam" id="PF01142">
    <property type="entry name" value="TruD"/>
    <property type="match status" value="1"/>
</dbReference>
<reference evidence="7" key="1">
    <citation type="journal article" date="2019" name="Int. J. Syst. Evol. Microbiol.">
        <title>The Global Catalogue of Microorganisms (GCM) 10K type strain sequencing project: providing services to taxonomists for standard genome sequencing and annotation.</title>
        <authorList>
            <consortium name="The Broad Institute Genomics Platform"/>
            <consortium name="The Broad Institute Genome Sequencing Center for Infectious Disease"/>
            <person name="Wu L."/>
            <person name="Ma J."/>
        </authorList>
    </citation>
    <scope>NUCLEOTIDE SEQUENCE [LARGE SCALE GENOMIC DNA]</scope>
    <source>
        <strain evidence="7">CCUG 54356</strain>
    </source>
</reference>
<dbReference type="Gene3D" id="3.30.2350.20">
    <property type="entry name" value="TruD, catalytic domain"/>
    <property type="match status" value="2"/>
</dbReference>
<evidence type="ECO:0000256" key="3">
    <source>
        <dbReference type="ARBA" id="ARBA00023235"/>
    </source>
</evidence>
<dbReference type="HAMAP" id="MF_01082">
    <property type="entry name" value="TruD"/>
    <property type="match status" value="1"/>
</dbReference>